<dbReference type="PROSITE" id="PS51257">
    <property type="entry name" value="PROKAR_LIPOPROTEIN"/>
    <property type="match status" value="1"/>
</dbReference>
<keyword evidence="2" id="KW-0732">Signal</keyword>
<evidence type="ECO:0000256" key="2">
    <source>
        <dbReference type="SAM" id="SignalP"/>
    </source>
</evidence>
<dbReference type="PATRIC" id="fig|1088869.3.peg.419"/>
<feature type="chain" id="PRO_5003489704" description="Entericidin EcnAB" evidence="2">
    <location>
        <begin position="28"/>
        <end position="66"/>
    </location>
</feature>
<dbReference type="eggNOG" id="COG5510">
    <property type="taxonomic scope" value="Bacteria"/>
</dbReference>
<dbReference type="RefSeq" id="WP_008850566.1">
    <property type="nucleotide sequence ID" value="NZ_AGQV01000001.1"/>
</dbReference>
<accession>G6XG01</accession>
<feature type="signal peptide" evidence="2">
    <location>
        <begin position="1"/>
        <end position="27"/>
    </location>
</feature>
<dbReference type="EMBL" id="AGQV01000001">
    <property type="protein sequence ID" value="EHH69109.1"/>
    <property type="molecule type" value="Genomic_DNA"/>
</dbReference>
<sequence>MTKTSASTIRRLLLVTGLLTAAATSLSACNATRGAGEDVSAIGHTTSDAASATQQGVANATGAPTR</sequence>
<protein>
    <recommendedName>
        <fullName evidence="5">Entericidin EcnAB</fullName>
    </recommendedName>
</protein>
<proteinExistence type="predicted"/>
<evidence type="ECO:0000313" key="3">
    <source>
        <dbReference type="EMBL" id="EHH69109.1"/>
    </source>
</evidence>
<reference evidence="3 4" key="1">
    <citation type="submission" date="2011-10" db="EMBL/GenBank/DDBJ databases">
        <title>Genome sequence of Gluconobacter morbifer G707, isolated from Drosophila gut.</title>
        <authorList>
            <person name="Lee W.-J."/>
            <person name="Kim E.-K."/>
        </authorList>
    </citation>
    <scope>NUCLEOTIDE SEQUENCE [LARGE SCALE GENOMIC DNA]</scope>
    <source>
        <strain evidence="3 4">G707</strain>
    </source>
</reference>
<dbReference type="Proteomes" id="UP000004949">
    <property type="component" value="Unassembled WGS sequence"/>
</dbReference>
<keyword evidence="4" id="KW-1185">Reference proteome</keyword>
<evidence type="ECO:0000256" key="1">
    <source>
        <dbReference type="SAM" id="MobiDB-lite"/>
    </source>
</evidence>
<feature type="region of interest" description="Disordered" evidence="1">
    <location>
        <begin position="46"/>
        <end position="66"/>
    </location>
</feature>
<evidence type="ECO:0008006" key="5">
    <source>
        <dbReference type="Google" id="ProtNLM"/>
    </source>
</evidence>
<name>G6XG01_9PROT</name>
<evidence type="ECO:0000313" key="4">
    <source>
        <dbReference type="Proteomes" id="UP000004949"/>
    </source>
</evidence>
<dbReference type="AlphaFoldDB" id="G6XG01"/>
<organism evidence="3 4">
    <name type="scientific">Gluconobacter morbifer G707</name>
    <dbReference type="NCBI Taxonomy" id="1088869"/>
    <lineage>
        <taxon>Bacteria</taxon>
        <taxon>Pseudomonadati</taxon>
        <taxon>Pseudomonadota</taxon>
        <taxon>Alphaproteobacteria</taxon>
        <taxon>Acetobacterales</taxon>
        <taxon>Acetobacteraceae</taxon>
        <taxon>Gluconobacter</taxon>
    </lineage>
</organism>
<comment type="caution">
    <text evidence="3">The sequence shown here is derived from an EMBL/GenBank/DDBJ whole genome shotgun (WGS) entry which is preliminary data.</text>
</comment>
<gene>
    <name evidence="3" type="ORF">GMO_04160</name>
</gene>